<feature type="non-terminal residue" evidence="1">
    <location>
        <position position="1"/>
    </location>
</feature>
<dbReference type="SUPFAM" id="SSF56300">
    <property type="entry name" value="Metallo-dependent phosphatases"/>
    <property type="match status" value="1"/>
</dbReference>
<accession>A0A382RF17</accession>
<sequence length="150" mass="16634">VYNRTCFKDLPHNLHLLRSPEGETITFPDIMVRVWGRPTVDHTLSFHPLAMTPPRDGPWWHIGIVHGFFVPDGVENERSSPIMAHEIEDTDYDYIALGHSDVFEELSQGQVKAAFSGAPVLNQDGSKLGSVAVVKFDPSNGVNISKVSLL</sequence>
<gene>
    <name evidence="1" type="ORF">METZ01_LOCUS348422</name>
</gene>
<dbReference type="InterPro" id="IPR029052">
    <property type="entry name" value="Metallo-depent_PP-like"/>
</dbReference>
<dbReference type="EMBL" id="UINC01120836">
    <property type="protein sequence ID" value="SVC95568.1"/>
    <property type="molecule type" value="Genomic_DNA"/>
</dbReference>
<dbReference type="Gene3D" id="3.60.21.10">
    <property type="match status" value="1"/>
</dbReference>
<reference evidence="1" key="1">
    <citation type="submission" date="2018-05" db="EMBL/GenBank/DDBJ databases">
        <authorList>
            <person name="Lanie J.A."/>
            <person name="Ng W.-L."/>
            <person name="Kazmierczak K.M."/>
            <person name="Andrzejewski T.M."/>
            <person name="Davidsen T.M."/>
            <person name="Wayne K.J."/>
            <person name="Tettelin H."/>
            <person name="Glass J.I."/>
            <person name="Rusch D."/>
            <person name="Podicherti R."/>
            <person name="Tsui H.-C.T."/>
            <person name="Winkler M.E."/>
        </authorList>
    </citation>
    <scope>NUCLEOTIDE SEQUENCE</scope>
</reference>
<evidence type="ECO:0000313" key="1">
    <source>
        <dbReference type="EMBL" id="SVC95568.1"/>
    </source>
</evidence>
<dbReference type="AlphaFoldDB" id="A0A382RF17"/>
<protein>
    <submittedName>
        <fullName evidence="1">Uncharacterized protein</fullName>
    </submittedName>
</protein>
<proteinExistence type="predicted"/>
<name>A0A382RF17_9ZZZZ</name>
<organism evidence="1">
    <name type="scientific">marine metagenome</name>
    <dbReference type="NCBI Taxonomy" id="408172"/>
    <lineage>
        <taxon>unclassified sequences</taxon>
        <taxon>metagenomes</taxon>
        <taxon>ecological metagenomes</taxon>
    </lineage>
</organism>